<evidence type="ECO:0000259" key="1">
    <source>
        <dbReference type="Pfam" id="PF10099"/>
    </source>
</evidence>
<dbReference type="GO" id="GO:0016989">
    <property type="term" value="F:sigma factor antagonist activity"/>
    <property type="evidence" value="ECO:0007669"/>
    <property type="project" value="TreeGrafter"/>
</dbReference>
<dbReference type="OrthoDB" id="9816387at2"/>
<dbReference type="AlphaFoldDB" id="A0A4D7DU89"/>
<geneLocation type="plasmid" evidence="3 5">
    <name>unnamed1</name>
</geneLocation>
<protein>
    <submittedName>
        <fullName evidence="2">Anti-sigma factor</fullName>
    </submittedName>
</protein>
<dbReference type="EMBL" id="CP072170">
    <property type="protein sequence ID" value="QYA10556.1"/>
    <property type="molecule type" value="Genomic_DNA"/>
</dbReference>
<accession>A0A4D7DU89</accession>
<dbReference type="Proteomes" id="UP000298545">
    <property type="component" value="Plasmid pAlCFBP5473"/>
</dbReference>
<dbReference type="PANTHER" id="PTHR37461:SF1">
    <property type="entry name" value="ANTI-SIGMA-K FACTOR RSKA"/>
    <property type="match status" value="1"/>
</dbReference>
<dbReference type="STRING" id="1367849.GCA_000518585_04363"/>
<organism evidence="2 4">
    <name type="scientific">Agrobacterium larrymoorei</name>
    <dbReference type="NCBI Taxonomy" id="160699"/>
    <lineage>
        <taxon>Bacteria</taxon>
        <taxon>Pseudomonadati</taxon>
        <taxon>Pseudomonadota</taxon>
        <taxon>Alphaproteobacteria</taxon>
        <taxon>Hyphomicrobiales</taxon>
        <taxon>Rhizobiaceae</taxon>
        <taxon>Rhizobium/Agrobacterium group</taxon>
        <taxon>Agrobacterium</taxon>
    </lineage>
</organism>
<dbReference type="Pfam" id="PF10099">
    <property type="entry name" value="RskA_C"/>
    <property type="match status" value="1"/>
</dbReference>
<name>A0A4D7DU89_9HYPH</name>
<feature type="domain" description="Anti-sigma K factor RskA C-terminal" evidence="1">
    <location>
        <begin position="106"/>
        <end position="228"/>
    </location>
</feature>
<dbReference type="Proteomes" id="UP000826513">
    <property type="component" value="Plasmid unnamed1"/>
</dbReference>
<dbReference type="GO" id="GO:0006417">
    <property type="term" value="P:regulation of translation"/>
    <property type="evidence" value="ECO:0007669"/>
    <property type="project" value="TreeGrafter"/>
</dbReference>
<dbReference type="GO" id="GO:0005886">
    <property type="term" value="C:plasma membrane"/>
    <property type="evidence" value="ECO:0007669"/>
    <property type="project" value="InterPro"/>
</dbReference>
<keyword evidence="2" id="KW-0614">Plasmid</keyword>
<evidence type="ECO:0000313" key="5">
    <source>
        <dbReference type="Proteomes" id="UP000826513"/>
    </source>
</evidence>
<evidence type="ECO:0000313" key="2">
    <source>
        <dbReference type="EMBL" id="QCJ00562.1"/>
    </source>
</evidence>
<gene>
    <name evidence="2" type="ORF">CFBP5473_21390</name>
    <name evidence="3" type="ORF">J5285_25520</name>
</gene>
<dbReference type="KEGG" id="alf:CFBP5473_21390"/>
<proteinExistence type="predicted"/>
<reference evidence="3 5" key="2">
    <citation type="submission" date="2021-03" db="EMBL/GenBank/DDBJ databases">
        <title>Rapid diversification of plasmids in a genus of pathogenic and nitrogen fixing bacteria.</title>
        <authorList>
            <person name="Weisberg A.J."/>
            <person name="Miller M."/>
            <person name="Ream W."/>
            <person name="Grunwald N.J."/>
            <person name="Chang J.H."/>
        </authorList>
    </citation>
    <scope>NUCLEOTIDE SEQUENCE [LARGE SCALE GENOMIC DNA]</scope>
    <source>
        <strain evidence="3 5">AF3.44</strain>
        <plasmid evidence="3 5">unnamed1</plasmid>
    </source>
</reference>
<evidence type="ECO:0000313" key="3">
    <source>
        <dbReference type="EMBL" id="QYA10556.1"/>
    </source>
</evidence>
<dbReference type="RefSeq" id="WP_027676878.1">
    <property type="nucleotide sequence ID" value="NZ_CP039693.1"/>
</dbReference>
<geneLocation type="plasmid" evidence="4">
    <name>palcfbp5473</name>
</geneLocation>
<geneLocation type="plasmid" evidence="2">
    <name>pAlCFBP5473</name>
</geneLocation>
<dbReference type="EMBL" id="CP039693">
    <property type="protein sequence ID" value="QCJ00562.1"/>
    <property type="molecule type" value="Genomic_DNA"/>
</dbReference>
<dbReference type="PANTHER" id="PTHR37461">
    <property type="entry name" value="ANTI-SIGMA-K FACTOR RSKA"/>
    <property type="match status" value="1"/>
</dbReference>
<evidence type="ECO:0000313" key="4">
    <source>
        <dbReference type="Proteomes" id="UP000298545"/>
    </source>
</evidence>
<reference evidence="2 4" key="1">
    <citation type="submission" date="2019-04" db="EMBL/GenBank/DDBJ databases">
        <title>Complete genome sequence of Agrobacterium larrymoorei CFBP5473.</title>
        <authorList>
            <person name="Haryono M."/>
            <person name="Chou L."/>
            <person name="Lin Y.-C."/>
            <person name="Lai E.-M."/>
            <person name="Kuo C.-H."/>
        </authorList>
    </citation>
    <scope>NUCLEOTIDE SEQUENCE [LARGE SCALE GENOMIC DNA]</scope>
    <source>
        <strain evidence="2 4">CFBP5473</strain>
        <plasmid evidence="4">palcfbp5473</plasmid>
        <plasmid evidence="2">pAlCFBP5473</plasmid>
    </source>
</reference>
<dbReference type="InterPro" id="IPR018764">
    <property type="entry name" value="RskA_C"/>
</dbReference>
<dbReference type="InterPro" id="IPR051474">
    <property type="entry name" value="Anti-sigma-K/W_factor"/>
</dbReference>
<keyword evidence="5" id="KW-1185">Reference proteome</keyword>
<sequence length="237" mass="25195">MTRDPGSSEHSKDEILAGEYVLGVLSIEGRRMVERRMAGDEAFSQIVARWQADMESFNQDYDEVTPRAAVLEQLEQRLFAAPQTNKVNVSLWNSMAFWRWLSLGTSVAAAAALIYASGIASPPSRDGKLVAELSAPSNSVNMLASYDAESGRMRIVPVAAGRAQEKSLELWLVPGQGDPFSLGILPADTGGELVIPSDMRDRLSGGATLAVSLEPFGGSPTGKPTGAIVASGTARSL</sequence>